<name>A0A9N7UDX8_PLEPL</name>
<comment type="caution">
    <text evidence="3">The sequence shown here is derived from an EMBL/GenBank/DDBJ whole genome shotgun (WGS) entry which is preliminary data.</text>
</comment>
<accession>A0A9N7UDX8</accession>
<evidence type="ECO:0000313" key="4">
    <source>
        <dbReference type="Proteomes" id="UP001153269"/>
    </source>
</evidence>
<feature type="compositionally biased region" description="Polar residues" evidence="1">
    <location>
        <begin position="86"/>
        <end position="95"/>
    </location>
</feature>
<gene>
    <name evidence="3" type="ORF">PLEPLA_LOCUS16462</name>
</gene>
<feature type="compositionally biased region" description="Basic and acidic residues" evidence="1">
    <location>
        <begin position="72"/>
        <end position="81"/>
    </location>
</feature>
<organism evidence="3 4">
    <name type="scientific">Pleuronectes platessa</name>
    <name type="common">European plaice</name>
    <dbReference type="NCBI Taxonomy" id="8262"/>
    <lineage>
        <taxon>Eukaryota</taxon>
        <taxon>Metazoa</taxon>
        <taxon>Chordata</taxon>
        <taxon>Craniata</taxon>
        <taxon>Vertebrata</taxon>
        <taxon>Euteleostomi</taxon>
        <taxon>Actinopterygii</taxon>
        <taxon>Neopterygii</taxon>
        <taxon>Teleostei</taxon>
        <taxon>Neoteleostei</taxon>
        <taxon>Acanthomorphata</taxon>
        <taxon>Carangaria</taxon>
        <taxon>Pleuronectiformes</taxon>
        <taxon>Pleuronectoidei</taxon>
        <taxon>Pleuronectidae</taxon>
        <taxon>Pleuronectes</taxon>
    </lineage>
</organism>
<keyword evidence="4" id="KW-1185">Reference proteome</keyword>
<dbReference type="AlphaFoldDB" id="A0A9N7UDX8"/>
<evidence type="ECO:0000313" key="3">
    <source>
        <dbReference type="EMBL" id="CAB1428489.1"/>
    </source>
</evidence>
<evidence type="ECO:0000256" key="1">
    <source>
        <dbReference type="SAM" id="MobiDB-lite"/>
    </source>
</evidence>
<dbReference type="EMBL" id="CADEAL010001058">
    <property type="protein sequence ID" value="CAB1428489.1"/>
    <property type="molecule type" value="Genomic_DNA"/>
</dbReference>
<evidence type="ECO:0008006" key="5">
    <source>
        <dbReference type="Google" id="ProtNLM"/>
    </source>
</evidence>
<protein>
    <recommendedName>
        <fullName evidence="5">Serglycin</fullName>
    </recommendedName>
</protein>
<dbReference type="Proteomes" id="UP001153269">
    <property type="component" value="Unassembled WGS sequence"/>
</dbReference>
<evidence type="ECO:0000256" key="2">
    <source>
        <dbReference type="SAM" id="SignalP"/>
    </source>
</evidence>
<feature type="region of interest" description="Disordered" evidence="1">
    <location>
        <begin position="50"/>
        <end position="95"/>
    </location>
</feature>
<feature type="signal peptide" evidence="2">
    <location>
        <begin position="1"/>
        <end position="19"/>
    </location>
</feature>
<reference evidence="3" key="1">
    <citation type="submission" date="2020-03" db="EMBL/GenBank/DDBJ databases">
        <authorList>
            <person name="Weist P."/>
        </authorList>
    </citation>
    <scope>NUCLEOTIDE SEQUENCE</scope>
</reference>
<feature type="chain" id="PRO_5040185287" description="Serglycin" evidence="2">
    <location>
        <begin position="20"/>
        <end position="95"/>
    </location>
</feature>
<proteinExistence type="predicted"/>
<sequence length="95" mass="10462">MKVFLLLIVSCLAVHNGEGAPRSYVYKFLKCNPDGNQANCVTQETPVRPWREDLPDKLPSSTAQYLEAVPVEDERPPREEGEGGTASDQWGVTSA</sequence>
<keyword evidence="2" id="KW-0732">Signal</keyword>